<keyword evidence="1" id="KW-0732">Signal</keyword>
<dbReference type="Pfam" id="PF13568">
    <property type="entry name" value="OMP_b-brl_2"/>
    <property type="match status" value="1"/>
</dbReference>
<feature type="signal peptide" evidence="1">
    <location>
        <begin position="1"/>
        <end position="23"/>
    </location>
</feature>
<accession>A0A420VR42</accession>
<dbReference type="Proteomes" id="UP000282423">
    <property type="component" value="Unassembled WGS sequence"/>
</dbReference>
<dbReference type="EMBL" id="RBWS01000026">
    <property type="protein sequence ID" value="RKO68764.1"/>
    <property type="molecule type" value="Genomic_DNA"/>
</dbReference>
<feature type="chain" id="PRO_5019043408" evidence="1">
    <location>
        <begin position="24"/>
        <end position="206"/>
    </location>
</feature>
<protein>
    <submittedName>
        <fullName evidence="3">PorT family protein</fullName>
    </submittedName>
</protein>
<organism evidence="3 4">
    <name type="scientific">Sphingobacterium puteale</name>
    <dbReference type="NCBI Taxonomy" id="2420510"/>
    <lineage>
        <taxon>Bacteria</taxon>
        <taxon>Pseudomonadati</taxon>
        <taxon>Bacteroidota</taxon>
        <taxon>Sphingobacteriia</taxon>
        <taxon>Sphingobacteriales</taxon>
        <taxon>Sphingobacteriaceae</taxon>
        <taxon>Sphingobacterium</taxon>
    </lineage>
</organism>
<comment type="caution">
    <text evidence="3">The sequence shown here is derived from an EMBL/GenBank/DDBJ whole genome shotgun (WGS) entry which is preliminary data.</text>
</comment>
<gene>
    <name evidence="3" type="ORF">D7322_25560</name>
</gene>
<evidence type="ECO:0000259" key="2">
    <source>
        <dbReference type="Pfam" id="PF13568"/>
    </source>
</evidence>
<dbReference type="AlphaFoldDB" id="A0A420VR42"/>
<sequence>MKKNVCTFFLAAATVFFSARLSAQDNPVSIGFKAGTSVSNYRLSGNLKGLKSKMGVGGSVGGFIKYDINQNFALQSGLDIYYRTSKLENIADNTSNKIKSLGVEMPLYGVVQGAVGSGKAFIGAGPYIGYGIITKANGVSLFKNNNIADSPVMKRLDYGVGGIIGYDFGRYWQVNATYQFGLADLHKPKSGAMKNQGASIGLAYKF</sequence>
<reference evidence="3 4" key="1">
    <citation type="submission" date="2018-10" db="EMBL/GenBank/DDBJ databases">
        <title>Sphingobacterium sp. M05W1-28.</title>
        <authorList>
            <person name="Cai H."/>
        </authorList>
    </citation>
    <scope>NUCLEOTIDE SEQUENCE [LARGE SCALE GENOMIC DNA]</scope>
    <source>
        <strain evidence="3 4">M05W1-28</strain>
    </source>
</reference>
<evidence type="ECO:0000256" key="1">
    <source>
        <dbReference type="SAM" id="SignalP"/>
    </source>
</evidence>
<dbReference type="OrthoDB" id="1150878at2"/>
<proteinExistence type="predicted"/>
<evidence type="ECO:0000313" key="3">
    <source>
        <dbReference type="EMBL" id="RKO68764.1"/>
    </source>
</evidence>
<dbReference type="RefSeq" id="WP_121127017.1">
    <property type="nucleotide sequence ID" value="NZ_RBWS01000026.1"/>
</dbReference>
<dbReference type="InterPro" id="IPR025665">
    <property type="entry name" value="Beta-barrel_OMP_2"/>
</dbReference>
<name>A0A420VR42_9SPHI</name>
<feature type="domain" description="Outer membrane protein beta-barrel" evidence="2">
    <location>
        <begin position="23"/>
        <end position="186"/>
    </location>
</feature>
<evidence type="ECO:0000313" key="4">
    <source>
        <dbReference type="Proteomes" id="UP000282423"/>
    </source>
</evidence>
<keyword evidence="4" id="KW-1185">Reference proteome</keyword>